<dbReference type="Proteomes" id="UP000015105">
    <property type="component" value="Chromosome 3D"/>
</dbReference>
<reference evidence="2" key="5">
    <citation type="journal article" date="2021" name="G3 (Bethesda)">
        <title>Aegilops tauschii genome assembly Aet v5.0 features greater sequence contiguity and improved annotation.</title>
        <authorList>
            <person name="Wang L."/>
            <person name="Zhu T."/>
            <person name="Rodriguez J.C."/>
            <person name="Deal K.R."/>
            <person name="Dubcovsky J."/>
            <person name="McGuire P.E."/>
            <person name="Lux T."/>
            <person name="Spannagl M."/>
            <person name="Mayer K.F.X."/>
            <person name="Baldrich P."/>
            <person name="Meyers B.C."/>
            <person name="Huo N."/>
            <person name="Gu Y.Q."/>
            <person name="Zhou H."/>
            <person name="Devos K.M."/>
            <person name="Bennetzen J.L."/>
            <person name="Unver T."/>
            <person name="Budak H."/>
            <person name="Gulick P.J."/>
            <person name="Galiba G."/>
            <person name="Kalapos B."/>
            <person name="Nelson D.R."/>
            <person name="Li P."/>
            <person name="You F.M."/>
            <person name="Luo M.C."/>
            <person name="Dvorak J."/>
        </authorList>
    </citation>
    <scope>NUCLEOTIDE SEQUENCE [LARGE SCALE GENOMIC DNA]</scope>
    <source>
        <strain evidence="2">cv. AL8/78</strain>
    </source>
</reference>
<reference evidence="3" key="1">
    <citation type="journal article" date="2014" name="Science">
        <title>Ancient hybridizations among the ancestral genomes of bread wheat.</title>
        <authorList>
            <consortium name="International Wheat Genome Sequencing Consortium,"/>
            <person name="Marcussen T."/>
            <person name="Sandve S.R."/>
            <person name="Heier L."/>
            <person name="Spannagl M."/>
            <person name="Pfeifer M."/>
            <person name="Jakobsen K.S."/>
            <person name="Wulff B.B."/>
            <person name="Steuernagel B."/>
            <person name="Mayer K.F."/>
            <person name="Olsen O.A."/>
        </authorList>
    </citation>
    <scope>NUCLEOTIDE SEQUENCE [LARGE SCALE GENOMIC DNA]</scope>
    <source>
        <strain evidence="3">cv. AL8/78</strain>
    </source>
</reference>
<proteinExistence type="predicted"/>
<reference evidence="2" key="3">
    <citation type="journal article" date="2017" name="Nature">
        <title>Genome sequence of the progenitor of the wheat D genome Aegilops tauschii.</title>
        <authorList>
            <person name="Luo M.C."/>
            <person name="Gu Y.Q."/>
            <person name="Puiu D."/>
            <person name="Wang H."/>
            <person name="Twardziok S.O."/>
            <person name="Deal K.R."/>
            <person name="Huo N."/>
            <person name="Zhu T."/>
            <person name="Wang L."/>
            <person name="Wang Y."/>
            <person name="McGuire P.E."/>
            <person name="Liu S."/>
            <person name="Long H."/>
            <person name="Ramasamy R.K."/>
            <person name="Rodriguez J.C."/>
            <person name="Van S.L."/>
            <person name="Yuan L."/>
            <person name="Wang Z."/>
            <person name="Xia Z."/>
            <person name="Xiao L."/>
            <person name="Anderson O.D."/>
            <person name="Ouyang S."/>
            <person name="Liang Y."/>
            <person name="Zimin A.V."/>
            <person name="Pertea G."/>
            <person name="Qi P."/>
            <person name="Bennetzen J.L."/>
            <person name="Dai X."/>
            <person name="Dawson M.W."/>
            <person name="Muller H.G."/>
            <person name="Kugler K."/>
            <person name="Rivarola-Duarte L."/>
            <person name="Spannagl M."/>
            <person name="Mayer K.F.X."/>
            <person name="Lu F.H."/>
            <person name="Bevan M.W."/>
            <person name="Leroy P."/>
            <person name="Li P."/>
            <person name="You F.M."/>
            <person name="Sun Q."/>
            <person name="Liu Z."/>
            <person name="Lyons E."/>
            <person name="Wicker T."/>
            <person name="Salzberg S.L."/>
            <person name="Devos K.M."/>
            <person name="Dvorak J."/>
        </authorList>
    </citation>
    <scope>NUCLEOTIDE SEQUENCE [LARGE SCALE GENOMIC DNA]</scope>
    <source>
        <strain evidence="2">cv. AL8/78</strain>
    </source>
</reference>
<reference evidence="3" key="2">
    <citation type="journal article" date="2017" name="Nat. Plants">
        <title>The Aegilops tauschii genome reveals multiple impacts of transposons.</title>
        <authorList>
            <person name="Zhao G."/>
            <person name="Zou C."/>
            <person name="Li K."/>
            <person name="Wang K."/>
            <person name="Li T."/>
            <person name="Gao L."/>
            <person name="Zhang X."/>
            <person name="Wang H."/>
            <person name="Yang Z."/>
            <person name="Liu X."/>
            <person name="Jiang W."/>
            <person name="Mao L."/>
            <person name="Kong X."/>
            <person name="Jiao Y."/>
            <person name="Jia J."/>
        </authorList>
    </citation>
    <scope>NUCLEOTIDE SEQUENCE [LARGE SCALE GENOMIC DNA]</scope>
    <source>
        <strain evidence="3">cv. AL8/78</strain>
    </source>
</reference>
<protein>
    <submittedName>
        <fullName evidence="2">Uncharacterized protein</fullName>
    </submittedName>
</protein>
<evidence type="ECO:0000313" key="2">
    <source>
        <dbReference type="EnsemblPlants" id="AET3Gv20827000.1"/>
    </source>
</evidence>
<feature type="region of interest" description="Disordered" evidence="1">
    <location>
        <begin position="37"/>
        <end position="60"/>
    </location>
</feature>
<evidence type="ECO:0000256" key="1">
    <source>
        <dbReference type="SAM" id="MobiDB-lite"/>
    </source>
</evidence>
<reference evidence="2" key="4">
    <citation type="submission" date="2019-03" db="UniProtKB">
        <authorList>
            <consortium name="EnsemblPlants"/>
        </authorList>
    </citation>
    <scope>IDENTIFICATION</scope>
</reference>
<keyword evidence="3" id="KW-1185">Reference proteome</keyword>
<dbReference type="AlphaFoldDB" id="A0A453FY76"/>
<organism evidence="2 3">
    <name type="scientific">Aegilops tauschii subsp. strangulata</name>
    <name type="common">Goatgrass</name>
    <dbReference type="NCBI Taxonomy" id="200361"/>
    <lineage>
        <taxon>Eukaryota</taxon>
        <taxon>Viridiplantae</taxon>
        <taxon>Streptophyta</taxon>
        <taxon>Embryophyta</taxon>
        <taxon>Tracheophyta</taxon>
        <taxon>Spermatophyta</taxon>
        <taxon>Magnoliopsida</taxon>
        <taxon>Liliopsida</taxon>
        <taxon>Poales</taxon>
        <taxon>Poaceae</taxon>
        <taxon>BOP clade</taxon>
        <taxon>Pooideae</taxon>
        <taxon>Triticodae</taxon>
        <taxon>Triticeae</taxon>
        <taxon>Triticinae</taxon>
        <taxon>Aegilops</taxon>
    </lineage>
</organism>
<name>A0A453FY76_AEGTS</name>
<dbReference type="Gramene" id="AET3Gv20827000.1">
    <property type="protein sequence ID" value="AET3Gv20827000.1"/>
    <property type="gene ID" value="AET3Gv20827000"/>
</dbReference>
<accession>A0A453FY76</accession>
<sequence length="97" mass="9966">KGARKSGGKVGCWKRRPGQPSRAVRCCYKAATCSLPPPSQSACAPLPHHSPPSAPAGSPAGLRSLSLSTIAYELGVVGYDLRVSDSPQLCPAITPPS</sequence>
<dbReference type="EnsemblPlants" id="AET3Gv20827000.1">
    <property type="protein sequence ID" value="AET3Gv20827000.1"/>
    <property type="gene ID" value="AET3Gv20827000"/>
</dbReference>
<evidence type="ECO:0000313" key="3">
    <source>
        <dbReference type="Proteomes" id="UP000015105"/>
    </source>
</evidence>